<reference evidence="1" key="1">
    <citation type="submission" date="2022-10" db="EMBL/GenBank/DDBJ databases">
        <title>Complete genome of Ep21-8.</title>
        <authorList>
            <person name="Kang Y.-R."/>
            <person name="Kim D.-H."/>
        </authorList>
    </citation>
    <scope>NUCLEOTIDE SEQUENCE</scope>
    <source>
        <strain evidence="1">Ep21-8</strain>
    </source>
</reference>
<evidence type="ECO:0000313" key="2">
    <source>
        <dbReference type="Proteomes" id="UP001223683"/>
    </source>
</evidence>
<dbReference type="GO" id="GO:0003677">
    <property type="term" value="F:DNA binding"/>
    <property type="evidence" value="ECO:0007669"/>
    <property type="project" value="InterPro"/>
</dbReference>
<dbReference type="Pfam" id="PF08965">
    <property type="entry name" value="Aca2_YdiL"/>
    <property type="match status" value="1"/>
</dbReference>
<sequence length="128" mass="14295">MTNIELQALRKLFLLDVAEAAEEIGHVSPRSWQYWESGRSPVPDDVATKMEALAKTRGEMLSHQRQEMSKAVAPHSIQFYRTRDAYTSSTGDQSAVMWRLSQSVAAALFAEDGAILSEDKQSGNDRHV</sequence>
<dbReference type="Gene3D" id="1.10.3100.10">
    <property type="entry name" value="Putative cytoplasmic protein"/>
    <property type="match status" value="1"/>
</dbReference>
<dbReference type="CDD" id="cd00093">
    <property type="entry name" value="HTH_XRE"/>
    <property type="match status" value="1"/>
</dbReference>
<dbReference type="InterPro" id="IPR027910">
    <property type="entry name" value="YdiL_sf"/>
</dbReference>
<dbReference type="InterPro" id="IPR015060">
    <property type="entry name" value="Aca2_YdiL-like"/>
</dbReference>
<name>A0AAQ3H4E6_EDWPI</name>
<dbReference type="InterPro" id="IPR010982">
    <property type="entry name" value="Lambda_DNA-bd_dom_sf"/>
</dbReference>
<dbReference type="AlphaFoldDB" id="A0AAQ3H4E6"/>
<accession>A0AAQ3H4E6</accession>
<dbReference type="Proteomes" id="UP001223683">
    <property type="component" value="Chromosome"/>
</dbReference>
<dbReference type="RefSeq" id="WP_041692545.1">
    <property type="nucleotide sequence ID" value="NC_013508.1"/>
</dbReference>
<dbReference type="GeneID" id="72529825"/>
<protein>
    <submittedName>
        <fullName evidence="1">DUF1870 family protein</fullName>
    </submittedName>
</protein>
<dbReference type="EMBL" id="CP118390">
    <property type="protein sequence ID" value="WDU90638.1"/>
    <property type="molecule type" value="Genomic_DNA"/>
</dbReference>
<gene>
    <name evidence="1" type="ORF">PWJ79_14650</name>
</gene>
<dbReference type="InterPro" id="IPR001387">
    <property type="entry name" value="Cro/C1-type_HTH"/>
</dbReference>
<dbReference type="SUPFAM" id="SSF47413">
    <property type="entry name" value="lambda repressor-like DNA-binding domains"/>
    <property type="match status" value="1"/>
</dbReference>
<organism evidence="1 2">
    <name type="scientific">Edwardsiella piscicida</name>
    <dbReference type="NCBI Taxonomy" id="1263550"/>
    <lineage>
        <taxon>Bacteria</taxon>
        <taxon>Pseudomonadati</taxon>
        <taxon>Pseudomonadota</taxon>
        <taxon>Gammaproteobacteria</taxon>
        <taxon>Enterobacterales</taxon>
        <taxon>Hafniaceae</taxon>
        <taxon>Edwardsiella</taxon>
    </lineage>
</organism>
<proteinExistence type="predicted"/>
<evidence type="ECO:0000313" key="1">
    <source>
        <dbReference type="EMBL" id="WDU90638.1"/>
    </source>
</evidence>